<evidence type="ECO:0000256" key="1">
    <source>
        <dbReference type="ARBA" id="ARBA00001946"/>
    </source>
</evidence>
<evidence type="ECO:0000256" key="10">
    <source>
        <dbReference type="ARBA" id="ARBA00022692"/>
    </source>
</evidence>
<evidence type="ECO:0000256" key="4">
    <source>
        <dbReference type="ARBA" id="ARBA00010561"/>
    </source>
</evidence>
<feature type="transmembrane region" description="Helical" evidence="19">
    <location>
        <begin position="215"/>
        <end position="233"/>
    </location>
</feature>
<gene>
    <name evidence="19 20" type="primary">cobS</name>
    <name evidence="20" type="ORF">ACFFNY_04430</name>
</gene>
<sequence>MRDYRHAWITEWRACAAAFQFLTRFPVNIQLQYTDDLFRRSAVYYPLVGAAIGGLLALAGWLLGFVLPAAPAAVLVLGIWVAATGALHLDGLMDTADGLLSHRSRERMLEIMKDSRVGAMGVVAGVLLMLLKGSLLLSLPLQSAAYGAAVMAAPLWSRAFVVWAIAGWPYAREGKGLGSLFAAVTRAEAWKATALAVAAGLLLFAAYGLSWGEAAAYALGLTVITGAVGYGLARAMAGKLGGLTGDTYGALIELLECTALLAAVVAASR</sequence>
<dbReference type="EC" id="2.7.8.26" evidence="5 19"/>
<protein>
    <recommendedName>
        <fullName evidence="6 19">Adenosylcobinamide-GDP ribazoletransferase</fullName>
        <ecNumber evidence="5 19">2.7.8.26</ecNumber>
    </recommendedName>
    <alternativeName>
        <fullName evidence="16 19">Cobalamin synthase</fullName>
    </alternativeName>
    <alternativeName>
        <fullName evidence="15 19">Cobalamin-5'-phosphate synthase</fullName>
    </alternativeName>
</protein>
<evidence type="ECO:0000256" key="6">
    <source>
        <dbReference type="ARBA" id="ARBA00015850"/>
    </source>
</evidence>
<feature type="transmembrane region" description="Helical" evidence="19">
    <location>
        <begin position="43"/>
        <end position="67"/>
    </location>
</feature>
<comment type="catalytic activity">
    <reaction evidence="17 19">
        <text>alpha-ribazole + adenosylcob(III)inamide-GDP = adenosylcob(III)alamin + GMP + H(+)</text>
        <dbReference type="Rhea" id="RHEA:16049"/>
        <dbReference type="ChEBI" id="CHEBI:10329"/>
        <dbReference type="ChEBI" id="CHEBI:15378"/>
        <dbReference type="ChEBI" id="CHEBI:18408"/>
        <dbReference type="ChEBI" id="CHEBI:58115"/>
        <dbReference type="ChEBI" id="CHEBI:60487"/>
        <dbReference type="EC" id="2.7.8.26"/>
    </reaction>
</comment>
<keyword evidence="13 19" id="KW-0472">Membrane</keyword>
<keyword evidence="9 19" id="KW-0808">Transferase</keyword>
<dbReference type="Proteomes" id="UP001589619">
    <property type="component" value="Unassembled WGS sequence"/>
</dbReference>
<evidence type="ECO:0000256" key="5">
    <source>
        <dbReference type="ARBA" id="ARBA00013200"/>
    </source>
</evidence>
<evidence type="ECO:0000256" key="19">
    <source>
        <dbReference type="HAMAP-Rule" id="MF_00719"/>
    </source>
</evidence>
<evidence type="ECO:0000256" key="18">
    <source>
        <dbReference type="ARBA" id="ARBA00049504"/>
    </source>
</evidence>
<evidence type="ECO:0000256" key="17">
    <source>
        <dbReference type="ARBA" id="ARBA00048623"/>
    </source>
</evidence>
<accession>A0ABV5VRC2</accession>
<comment type="caution">
    <text evidence="20">The sequence shown here is derived from an EMBL/GenBank/DDBJ whole genome shotgun (WGS) entry which is preliminary data.</text>
</comment>
<evidence type="ECO:0000256" key="2">
    <source>
        <dbReference type="ARBA" id="ARBA00004651"/>
    </source>
</evidence>
<evidence type="ECO:0000256" key="8">
    <source>
        <dbReference type="ARBA" id="ARBA00022573"/>
    </source>
</evidence>
<dbReference type="InterPro" id="IPR003805">
    <property type="entry name" value="CobS"/>
</dbReference>
<keyword evidence="7 19" id="KW-1003">Cell membrane</keyword>
<evidence type="ECO:0000256" key="12">
    <source>
        <dbReference type="ARBA" id="ARBA00022989"/>
    </source>
</evidence>
<evidence type="ECO:0000256" key="13">
    <source>
        <dbReference type="ARBA" id="ARBA00023136"/>
    </source>
</evidence>
<evidence type="ECO:0000313" key="20">
    <source>
        <dbReference type="EMBL" id="MFB9750814.1"/>
    </source>
</evidence>
<dbReference type="NCBIfam" id="TIGR00317">
    <property type="entry name" value="cobS"/>
    <property type="match status" value="1"/>
</dbReference>
<comment type="pathway">
    <text evidence="3 19">Cofactor biosynthesis; adenosylcobalamin biosynthesis; adenosylcobalamin from cob(II)yrinate a,c-diamide: step 7/7.</text>
</comment>
<comment type="cofactor">
    <cofactor evidence="1 19">
        <name>Mg(2+)</name>
        <dbReference type="ChEBI" id="CHEBI:18420"/>
    </cofactor>
</comment>
<keyword evidence="21" id="KW-1185">Reference proteome</keyword>
<dbReference type="PANTHER" id="PTHR34148:SF1">
    <property type="entry name" value="ADENOSYLCOBINAMIDE-GDP RIBAZOLETRANSFERASE"/>
    <property type="match status" value="1"/>
</dbReference>
<proteinExistence type="inferred from homology"/>
<comment type="similarity">
    <text evidence="4 19">Belongs to the CobS family.</text>
</comment>
<name>A0ABV5VRC2_9BACL</name>
<evidence type="ECO:0000256" key="9">
    <source>
        <dbReference type="ARBA" id="ARBA00022679"/>
    </source>
</evidence>
<keyword evidence="10 19" id="KW-0812">Transmembrane</keyword>
<comment type="function">
    <text evidence="14 19">Joins adenosylcobinamide-GDP and alpha-ribazole to generate adenosylcobalamin (Ado-cobalamin). Also synthesizes adenosylcobalamin 5'-phosphate from adenosylcobinamide-GDP and alpha-ribazole 5'-phosphate.</text>
</comment>
<evidence type="ECO:0000256" key="3">
    <source>
        <dbReference type="ARBA" id="ARBA00004663"/>
    </source>
</evidence>
<dbReference type="RefSeq" id="WP_344905107.1">
    <property type="nucleotide sequence ID" value="NZ_BAAAYO010000002.1"/>
</dbReference>
<organism evidence="20 21">
    <name type="scientific">Paenibacillus hodogayensis</name>
    <dbReference type="NCBI Taxonomy" id="279208"/>
    <lineage>
        <taxon>Bacteria</taxon>
        <taxon>Bacillati</taxon>
        <taxon>Bacillota</taxon>
        <taxon>Bacilli</taxon>
        <taxon>Bacillales</taxon>
        <taxon>Paenibacillaceae</taxon>
        <taxon>Paenibacillus</taxon>
    </lineage>
</organism>
<keyword evidence="8 19" id="KW-0169">Cobalamin biosynthesis</keyword>
<comment type="catalytic activity">
    <reaction evidence="18 19">
        <text>alpha-ribazole 5'-phosphate + adenosylcob(III)inamide-GDP = adenosylcob(III)alamin 5'-phosphate + GMP + H(+)</text>
        <dbReference type="Rhea" id="RHEA:23560"/>
        <dbReference type="ChEBI" id="CHEBI:15378"/>
        <dbReference type="ChEBI" id="CHEBI:57918"/>
        <dbReference type="ChEBI" id="CHEBI:58115"/>
        <dbReference type="ChEBI" id="CHEBI:60487"/>
        <dbReference type="ChEBI" id="CHEBI:60493"/>
        <dbReference type="EC" id="2.7.8.26"/>
    </reaction>
</comment>
<feature type="transmembrane region" description="Helical" evidence="19">
    <location>
        <begin position="73"/>
        <end position="96"/>
    </location>
</feature>
<evidence type="ECO:0000256" key="7">
    <source>
        <dbReference type="ARBA" id="ARBA00022475"/>
    </source>
</evidence>
<feature type="transmembrane region" description="Helical" evidence="19">
    <location>
        <begin position="145"/>
        <end position="168"/>
    </location>
</feature>
<evidence type="ECO:0000256" key="15">
    <source>
        <dbReference type="ARBA" id="ARBA00032605"/>
    </source>
</evidence>
<comment type="subcellular location">
    <subcellularLocation>
        <location evidence="2 19">Cell membrane</location>
        <topology evidence="2 19">Multi-pass membrane protein</topology>
    </subcellularLocation>
</comment>
<evidence type="ECO:0000256" key="11">
    <source>
        <dbReference type="ARBA" id="ARBA00022842"/>
    </source>
</evidence>
<dbReference type="GO" id="GO:0051073">
    <property type="term" value="F:adenosylcobinamide-GDP ribazoletransferase activity"/>
    <property type="evidence" value="ECO:0007669"/>
    <property type="project" value="UniProtKB-EC"/>
</dbReference>
<dbReference type="PANTHER" id="PTHR34148">
    <property type="entry name" value="ADENOSYLCOBINAMIDE-GDP RIBAZOLETRANSFERASE"/>
    <property type="match status" value="1"/>
</dbReference>
<keyword evidence="12 19" id="KW-1133">Transmembrane helix</keyword>
<keyword evidence="11 19" id="KW-0460">Magnesium</keyword>
<dbReference type="HAMAP" id="MF_00719">
    <property type="entry name" value="CobS"/>
    <property type="match status" value="1"/>
</dbReference>
<dbReference type="Pfam" id="PF02654">
    <property type="entry name" value="CobS"/>
    <property type="match status" value="1"/>
</dbReference>
<feature type="transmembrane region" description="Helical" evidence="19">
    <location>
        <begin position="189"/>
        <end position="209"/>
    </location>
</feature>
<evidence type="ECO:0000256" key="14">
    <source>
        <dbReference type="ARBA" id="ARBA00025228"/>
    </source>
</evidence>
<feature type="transmembrane region" description="Helical" evidence="19">
    <location>
        <begin position="117"/>
        <end position="139"/>
    </location>
</feature>
<dbReference type="EMBL" id="JBHMAG010000004">
    <property type="protein sequence ID" value="MFB9750814.1"/>
    <property type="molecule type" value="Genomic_DNA"/>
</dbReference>
<evidence type="ECO:0000313" key="21">
    <source>
        <dbReference type="Proteomes" id="UP001589619"/>
    </source>
</evidence>
<reference evidence="20 21" key="1">
    <citation type="submission" date="2024-09" db="EMBL/GenBank/DDBJ databases">
        <authorList>
            <person name="Sun Q."/>
            <person name="Mori K."/>
        </authorList>
    </citation>
    <scope>NUCLEOTIDE SEQUENCE [LARGE SCALE GENOMIC DNA]</scope>
    <source>
        <strain evidence="20 21">JCM 12520</strain>
    </source>
</reference>
<evidence type="ECO:0000256" key="16">
    <source>
        <dbReference type="ARBA" id="ARBA00032853"/>
    </source>
</evidence>